<dbReference type="FunFam" id="3.10.20.310:FF:000003">
    <property type="entry name" value="Outer membrane protein assembly factor BamA"/>
    <property type="match status" value="1"/>
</dbReference>
<comment type="similarity">
    <text evidence="8">Belongs to the BamA family.</text>
</comment>
<evidence type="ECO:0000256" key="7">
    <source>
        <dbReference type="ARBA" id="ARBA00023237"/>
    </source>
</evidence>
<keyword evidence="7 8" id="KW-0998">Cell outer membrane</keyword>
<evidence type="ECO:0000256" key="4">
    <source>
        <dbReference type="ARBA" id="ARBA00022729"/>
    </source>
</evidence>
<keyword evidence="3 8" id="KW-0812">Transmembrane</keyword>
<dbReference type="PANTHER" id="PTHR12815:SF23">
    <property type="entry name" value="OUTER MEMBRANE PROTEIN ASSEMBLY FACTOR BAMA"/>
    <property type="match status" value="1"/>
</dbReference>
<dbReference type="Proteomes" id="UP000824988">
    <property type="component" value="Chromosome"/>
</dbReference>
<proteinExistence type="inferred from homology"/>
<evidence type="ECO:0000313" key="12">
    <source>
        <dbReference type="Proteomes" id="UP000824988"/>
    </source>
</evidence>
<evidence type="ECO:0000256" key="8">
    <source>
        <dbReference type="HAMAP-Rule" id="MF_01430"/>
    </source>
</evidence>
<dbReference type="PROSITE" id="PS51779">
    <property type="entry name" value="POTRA"/>
    <property type="match status" value="5"/>
</dbReference>
<keyword evidence="6 8" id="KW-0472">Membrane</keyword>
<keyword evidence="12" id="KW-1185">Reference proteome</keyword>
<feature type="domain" description="POTRA" evidence="10">
    <location>
        <begin position="25"/>
        <end position="92"/>
    </location>
</feature>
<dbReference type="GO" id="GO:0051205">
    <property type="term" value="P:protein insertion into membrane"/>
    <property type="evidence" value="ECO:0007669"/>
    <property type="project" value="UniProtKB-UniRule"/>
</dbReference>
<keyword evidence="4 8" id="KW-0732">Signal</keyword>
<evidence type="ECO:0000256" key="5">
    <source>
        <dbReference type="ARBA" id="ARBA00022737"/>
    </source>
</evidence>
<dbReference type="Pfam" id="PF01103">
    <property type="entry name" value="Omp85"/>
    <property type="match status" value="1"/>
</dbReference>
<evidence type="ECO:0000259" key="10">
    <source>
        <dbReference type="PROSITE" id="PS51779"/>
    </source>
</evidence>
<comment type="function">
    <text evidence="8">Part of the outer membrane protein assembly complex, which is involved in assembly and insertion of beta-barrel proteins into the outer membrane.</text>
</comment>
<organism evidence="11 12">
    <name type="scientific">Methylogaea oryzae</name>
    <dbReference type="NCBI Taxonomy" id="1295382"/>
    <lineage>
        <taxon>Bacteria</taxon>
        <taxon>Pseudomonadati</taxon>
        <taxon>Pseudomonadota</taxon>
        <taxon>Gammaproteobacteria</taxon>
        <taxon>Methylococcales</taxon>
        <taxon>Methylococcaceae</taxon>
        <taxon>Methylogaea</taxon>
    </lineage>
</organism>
<name>A0A8D4VM91_9GAMM</name>
<reference evidence="11" key="1">
    <citation type="submission" date="2019-06" db="EMBL/GenBank/DDBJ databases">
        <title>Complete genome sequence of Methylogaea oryzae strain JCM16910.</title>
        <authorList>
            <person name="Asakawa S."/>
        </authorList>
    </citation>
    <scope>NUCLEOTIDE SEQUENCE</scope>
    <source>
        <strain evidence="11">E10</strain>
    </source>
</reference>
<feature type="chain" id="PRO_5035349526" description="Outer membrane protein assembly factor BamA" evidence="8">
    <location>
        <begin position="22"/>
        <end position="766"/>
    </location>
</feature>
<feature type="domain" description="POTRA" evidence="10">
    <location>
        <begin position="267"/>
        <end position="345"/>
    </location>
</feature>
<dbReference type="FunFam" id="3.10.20.310:FF:000001">
    <property type="entry name" value="Outer membrane protein assembly factor BamA"/>
    <property type="match status" value="1"/>
</dbReference>
<evidence type="ECO:0000256" key="3">
    <source>
        <dbReference type="ARBA" id="ARBA00022692"/>
    </source>
</evidence>
<dbReference type="KEGG" id="moz:MoryE10_13540"/>
<accession>A0A8D4VM91</accession>
<dbReference type="NCBIfam" id="TIGR03303">
    <property type="entry name" value="OM_YaeT"/>
    <property type="match status" value="1"/>
</dbReference>
<evidence type="ECO:0000256" key="9">
    <source>
        <dbReference type="NCBIfam" id="TIGR03303"/>
    </source>
</evidence>
<dbReference type="AlphaFoldDB" id="A0A8D4VM91"/>
<dbReference type="Pfam" id="PF07244">
    <property type="entry name" value="POTRA"/>
    <property type="match status" value="5"/>
</dbReference>
<feature type="domain" description="POTRA" evidence="10">
    <location>
        <begin position="348"/>
        <end position="422"/>
    </location>
</feature>
<dbReference type="RefSeq" id="WP_221048620.1">
    <property type="nucleotide sequence ID" value="NZ_AP019782.1"/>
</dbReference>
<sequence length="766" mass="84502" precursor="true">MLRTYARCALIAGFCSAAVQAAEPFVVQDIRVDGLQRISAGTVFSYLPIKVGDTVDEHRVAEAIRALFKTGFFKDVRLEREGGVLVVVVDERQAISSIKIEGNSDIKSEDLTKALKNIGLAEGRVFNRQILDKVEQELRRQYYSRGKYALKIDSEVTPLSRNRVAVTVKISEGRAAKIRQINIVGNTAFKDKDLLDVFELSTPNLLSFYTKNDQYSKQKLSADLERLRSYYMDRGYIKFEIESTQVSITPDKKDIYVTINVKEGDVYTLDEVKLEGNLLVSPDELLPLVAVGPGEVFSRKAATETSKAISDRLGDDGYIFANVNMVPDIDDAKKTVKISFYVDPGKQVYARRINFKGNTRTRDEVLRREMRQMEAALASSQKIERSKTRLERLGYFQDVNVETPAVPGTTDQVDVNYSVTEKPSGNLMAGIGFSQTQGFIFNASVTQDNIFGSGKRVSAAFNNSQISTIYSFGYLNPYFTMDGVSLGYDASYRETNAYRANVSRYSTNAGSVSANLGIPLNEYDRLRLNVEGESIKINTSQYTSQTIIDYLATNGDNFVLFPVSLGWSHDTLNKALLPTSGGSHALSALATVPGSDLDYYKLSYKLQYYIPLSKSFTLGFQGEADYGGGYGKTGELPFFEHYYAGGVLNGVRGYQDNTLGPKDTPVAGSGNRPLPFGGASKLVGTAELYFPVPFVEDSKNLRLGVFMDAGNVFKDMPQLGELRYSAGLTGKWLSPFGAIKVSIGQPLNAASGDKTQAFQFQFGSGF</sequence>
<dbReference type="InterPro" id="IPR000184">
    <property type="entry name" value="Bac_surfAg_D15"/>
</dbReference>
<dbReference type="GO" id="GO:0043165">
    <property type="term" value="P:Gram-negative-bacterium-type cell outer membrane assembly"/>
    <property type="evidence" value="ECO:0007669"/>
    <property type="project" value="UniProtKB-UniRule"/>
</dbReference>
<feature type="domain" description="POTRA" evidence="10">
    <location>
        <begin position="176"/>
        <end position="264"/>
    </location>
</feature>
<dbReference type="HAMAP" id="MF_01430">
    <property type="entry name" value="OM_assembly_BamA"/>
    <property type="match status" value="1"/>
</dbReference>
<gene>
    <name evidence="11" type="primary">opr86</name>
    <name evidence="8" type="synonym">bamA</name>
    <name evidence="11" type="ORF">MoryE10_13540</name>
</gene>
<evidence type="ECO:0000256" key="6">
    <source>
        <dbReference type="ARBA" id="ARBA00023136"/>
    </source>
</evidence>
<evidence type="ECO:0000256" key="1">
    <source>
        <dbReference type="ARBA" id="ARBA00004370"/>
    </source>
</evidence>
<dbReference type="PANTHER" id="PTHR12815">
    <property type="entry name" value="SORTING AND ASSEMBLY MACHINERY SAMM50 PROTEIN FAMILY MEMBER"/>
    <property type="match status" value="1"/>
</dbReference>
<dbReference type="GO" id="GO:1990063">
    <property type="term" value="C:Bam protein complex"/>
    <property type="evidence" value="ECO:0007669"/>
    <property type="project" value="TreeGrafter"/>
</dbReference>
<dbReference type="InterPro" id="IPR010827">
    <property type="entry name" value="BamA/TamA_POTRA"/>
</dbReference>
<dbReference type="InterPro" id="IPR023707">
    <property type="entry name" value="OM_assembly_BamA"/>
</dbReference>
<feature type="domain" description="POTRA" evidence="10">
    <location>
        <begin position="93"/>
        <end position="173"/>
    </location>
</feature>
<dbReference type="PIRSF" id="PIRSF006076">
    <property type="entry name" value="OM_assembly_OMP85"/>
    <property type="match status" value="1"/>
</dbReference>
<comment type="subunit">
    <text evidence="8">Part of the Bam complex.</text>
</comment>
<dbReference type="FunFam" id="3.10.20.310:FF:000002">
    <property type="entry name" value="Outer membrane protein assembly factor BamA"/>
    <property type="match status" value="1"/>
</dbReference>
<dbReference type="EMBL" id="AP019782">
    <property type="protein sequence ID" value="BBL70748.1"/>
    <property type="molecule type" value="Genomic_DNA"/>
</dbReference>
<dbReference type="InterPro" id="IPR039910">
    <property type="entry name" value="D15-like"/>
</dbReference>
<evidence type="ECO:0000256" key="2">
    <source>
        <dbReference type="ARBA" id="ARBA00022452"/>
    </source>
</evidence>
<evidence type="ECO:0000313" key="11">
    <source>
        <dbReference type="EMBL" id="BBL70748.1"/>
    </source>
</evidence>
<keyword evidence="5 8" id="KW-0677">Repeat</keyword>
<comment type="subcellular location">
    <subcellularLocation>
        <location evidence="8">Cell outer membrane</location>
    </subcellularLocation>
    <subcellularLocation>
        <location evidence="1">Membrane</location>
    </subcellularLocation>
</comment>
<protein>
    <recommendedName>
        <fullName evidence="8 9">Outer membrane protein assembly factor BamA</fullName>
    </recommendedName>
</protein>
<feature type="signal peptide" evidence="8">
    <location>
        <begin position="1"/>
        <end position="21"/>
    </location>
</feature>
<keyword evidence="2 8" id="KW-1134">Transmembrane beta strand</keyword>
<dbReference type="InterPro" id="IPR034746">
    <property type="entry name" value="POTRA"/>
</dbReference>